<evidence type="ECO:0000313" key="1">
    <source>
        <dbReference type="EMBL" id="GGO71567.1"/>
    </source>
</evidence>
<protein>
    <submittedName>
        <fullName evidence="1">Uncharacterized protein</fullName>
    </submittedName>
</protein>
<dbReference type="RefSeq" id="WP_188696293.1">
    <property type="nucleotide sequence ID" value="NZ_BMLS01000004.1"/>
</dbReference>
<reference evidence="1" key="1">
    <citation type="journal article" date="2014" name="Int. J. Syst. Evol. Microbiol.">
        <title>Complete genome sequence of Corynebacterium casei LMG S-19264T (=DSM 44701T), isolated from a smear-ripened cheese.</title>
        <authorList>
            <consortium name="US DOE Joint Genome Institute (JGI-PGF)"/>
            <person name="Walter F."/>
            <person name="Albersmeier A."/>
            <person name="Kalinowski J."/>
            <person name="Ruckert C."/>
        </authorList>
    </citation>
    <scope>NUCLEOTIDE SEQUENCE</scope>
    <source>
        <strain evidence="1">CGMCC 1.7086</strain>
    </source>
</reference>
<comment type="caution">
    <text evidence="1">The sequence shown here is derived from an EMBL/GenBank/DDBJ whole genome shotgun (WGS) entry which is preliminary data.</text>
</comment>
<dbReference type="AlphaFoldDB" id="A0A918DK54"/>
<organism evidence="1 2">
    <name type="scientific">Bowmanella pacifica</name>
    <dbReference type="NCBI Taxonomy" id="502051"/>
    <lineage>
        <taxon>Bacteria</taxon>
        <taxon>Pseudomonadati</taxon>
        <taxon>Pseudomonadota</taxon>
        <taxon>Gammaproteobacteria</taxon>
        <taxon>Alteromonadales</taxon>
        <taxon>Alteromonadaceae</taxon>
        <taxon>Bowmanella</taxon>
    </lineage>
</organism>
<reference evidence="1" key="2">
    <citation type="submission" date="2020-09" db="EMBL/GenBank/DDBJ databases">
        <authorList>
            <person name="Sun Q."/>
            <person name="Zhou Y."/>
        </authorList>
    </citation>
    <scope>NUCLEOTIDE SEQUENCE</scope>
    <source>
        <strain evidence="1">CGMCC 1.7086</strain>
    </source>
</reference>
<name>A0A918DK54_9ALTE</name>
<sequence length="102" mass="11780">MNKEWNLTLNDQLIRITNSWFHGMKLYINGELKDHDRRLFALGNLVTLSAKLDDGSVLEVEPKAIFTVEIKVYLTKDSERSAVFSSSDRLPLSQQRTLRQSK</sequence>
<evidence type="ECO:0000313" key="2">
    <source>
        <dbReference type="Proteomes" id="UP000606935"/>
    </source>
</evidence>
<accession>A0A918DK54</accession>
<keyword evidence="2" id="KW-1185">Reference proteome</keyword>
<dbReference type="EMBL" id="BMLS01000004">
    <property type="protein sequence ID" value="GGO71567.1"/>
    <property type="molecule type" value="Genomic_DNA"/>
</dbReference>
<proteinExistence type="predicted"/>
<gene>
    <name evidence="1" type="ORF">GCM10010982_27650</name>
</gene>
<dbReference type="Proteomes" id="UP000606935">
    <property type="component" value="Unassembled WGS sequence"/>
</dbReference>